<reference evidence="1 2" key="1">
    <citation type="journal article" date="2019" name="Sci. Rep.">
        <title>Comparative genomics of chytrid fungi reveal insights into the obligate biotrophic and pathogenic lifestyle of Synchytrium endobioticum.</title>
        <authorList>
            <person name="van de Vossenberg B.T.L.H."/>
            <person name="Warris S."/>
            <person name="Nguyen H.D.T."/>
            <person name="van Gent-Pelzer M.P.E."/>
            <person name="Joly D.L."/>
            <person name="van de Geest H.C."/>
            <person name="Bonants P.J.M."/>
            <person name="Smith D.S."/>
            <person name="Levesque C.A."/>
            <person name="van der Lee T.A.J."/>
        </authorList>
    </citation>
    <scope>NUCLEOTIDE SEQUENCE [LARGE SCALE GENOMIC DNA]</scope>
    <source>
        <strain evidence="1 2">LEV6574</strain>
    </source>
</reference>
<accession>A0A507DKU8</accession>
<dbReference type="VEuPathDB" id="FungiDB:SeMB42_g03516"/>
<gene>
    <name evidence="1" type="ORF">SeLEV6574_g00082</name>
</gene>
<protein>
    <submittedName>
        <fullName evidence="1">Uncharacterized protein</fullName>
    </submittedName>
</protein>
<name>A0A507DKU8_9FUNG</name>
<comment type="caution">
    <text evidence="1">The sequence shown here is derived from an EMBL/GenBank/DDBJ whole genome shotgun (WGS) entry which is preliminary data.</text>
</comment>
<dbReference type="AlphaFoldDB" id="A0A507DKU8"/>
<organism evidence="1 2">
    <name type="scientific">Synchytrium endobioticum</name>
    <dbReference type="NCBI Taxonomy" id="286115"/>
    <lineage>
        <taxon>Eukaryota</taxon>
        <taxon>Fungi</taxon>
        <taxon>Fungi incertae sedis</taxon>
        <taxon>Chytridiomycota</taxon>
        <taxon>Chytridiomycota incertae sedis</taxon>
        <taxon>Chytridiomycetes</taxon>
        <taxon>Synchytriales</taxon>
        <taxon>Synchytriaceae</taxon>
        <taxon>Synchytrium</taxon>
    </lineage>
</organism>
<dbReference type="Proteomes" id="UP000320475">
    <property type="component" value="Unassembled WGS sequence"/>
</dbReference>
<evidence type="ECO:0000313" key="2">
    <source>
        <dbReference type="Proteomes" id="UP000320475"/>
    </source>
</evidence>
<proteinExistence type="predicted"/>
<sequence length="103" mass="11634">MEVTYTKKPEIFDLTEPQCIHKDWKDVTLMGMASTPDLVKSAKEACPRADQTTDQYKQRVSRFEANVNAAAVYIRDRVTKQIGDELGTSMTVDTILFFGDLAQ</sequence>
<dbReference type="EMBL" id="QEAM01000001">
    <property type="protein sequence ID" value="TPX51875.1"/>
    <property type="molecule type" value="Genomic_DNA"/>
</dbReference>
<evidence type="ECO:0000313" key="1">
    <source>
        <dbReference type="EMBL" id="TPX51875.1"/>
    </source>
</evidence>